<dbReference type="Proteomes" id="UP000288227">
    <property type="component" value="Unassembled WGS sequence"/>
</dbReference>
<feature type="active site" description="Proton acceptor" evidence="4">
    <location>
        <position position="150"/>
    </location>
</feature>
<keyword evidence="3 4" id="KW-0443">Lipid metabolism</keyword>
<evidence type="ECO:0000259" key="5">
    <source>
        <dbReference type="PROSITE" id="PS51635"/>
    </source>
</evidence>
<dbReference type="InterPro" id="IPR050301">
    <property type="entry name" value="NTE"/>
</dbReference>
<accession>A0A401UDY9</accession>
<dbReference type="EMBL" id="BHXQ01000006">
    <property type="protein sequence ID" value="GCC53097.1"/>
    <property type="molecule type" value="Genomic_DNA"/>
</dbReference>
<dbReference type="CDD" id="cd07205">
    <property type="entry name" value="Pat_PNPLA6_PNPLA7_NTE1_like"/>
    <property type="match status" value="1"/>
</dbReference>
<dbReference type="PROSITE" id="PS51635">
    <property type="entry name" value="PNPLA"/>
    <property type="match status" value="1"/>
</dbReference>
<keyword evidence="2 4" id="KW-0442">Lipid degradation</keyword>
<dbReference type="PANTHER" id="PTHR14226:SF78">
    <property type="entry name" value="SLR0060 PROTEIN"/>
    <property type="match status" value="1"/>
</dbReference>
<dbReference type="AlphaFoldDB" id="A0A401UDY9"/>
<keyword evidence="1 4" id="KW-0378">Hydrolase</keyword>
<gene>
    <name evidence="6" type="ORF">SanaruYs_33390</name>
</gene>
<dbReference type="SUPFAM" id="SSF52151">
    <property type="entry name" value="FabD/lysophospholipase-like"/>
    <property type="match status" value="1"/>
</dbReference>
<keyword evidence="7" id="KW-1185">Reference proteome</keyword>
<dbReference type="GO" id="GO:0016042">
    <property type="term" value="P:lipid catabolic process"/>
    <property type="evidence" value="ECO:0007669"/>
    <property type="project" value="UniProtKB-UniRule"/>
</dbReference>
<dbReference type="GO" id="GO:0016787">
    <property type="term" value="F:hydrolase activity"/>
    <property type="evidence" value="ECO:0007669"/>
    <property type="project" value="UniProtKB-UniRule"/>
</dbReference>
<dbReference type="RefSeq" id="WP_127123742.1">
    <property type="nucleotide sequence ID" value="NZ_BHXQ01000006.1"/>
</dbReference>
<feature type="domain" description="PNPLA" evidence="5">
    <location>
        <begin position="5"/>
        <end position="163"/>
    </location>
</feature>
<evidence type="ECO:0000256" key="1">
    <source>
        <dbReference type="ARBA" id="ARBA00022801"/>
    </source>
</evidence>
<dbReference type="PANTHER" id="PTHR14226">
    <property type="entry name" value="NEUROPATHY TARGET ESTERASE/SWISS CHEESE D.MELANOGASTER"/>
    <property type="match status" value="1"/>
</dbReference>
<dbReference type="Pfam" id="PF01734">
    <property type="entry name" value="Patatin"/>
    <property type="match status" value="1"/>
</dbReference>
<evidence type="ECO:0000313" key="7">
    <source>
        <dbReference type="Proteomes" id="UP000288227"/>
    </source>
</evidence>
<dbReference type="InterPro" id="IPR002641">
    <property type="entry name" value="PNPLA_dom"/>
</dbReference>
<evidence type="ECO:0000256" key="4">
    <source>
        <dbReference type="PROSITE-ProRule" id="PRU01161"/>
    </source>
</evidence>
<evidence type="ECO:0000313" key="6">
    <source>
        <dbReference type="EMBL" id="GCC53097.1"/>
    </source>
</evidence>
<protein>
    <submittedName>
        <fullName evidence="6">Esterase</fullName>
    </submittedName>
</protein>
<evidence type="ECO:0000256" key="3">
    <source>
        <dbReference type="ARBA" id="ARBA00023098"/>
    </source>
</evidence>
<sequence>MKIGIALSGGGARGFAHLGVLKALEEMNVKVDSLAGTSAGSIVGAFYAHGYKPEEILNIISGTGILQSVRPAWSWTGFLSLDGFREVLKKYLPENSFESLKLPLTIAATEIRLGKIVYFSKGELITPIIASSSIPAVFNPVTFEGNVYIDGGIMDNLPVRPLIGKCDFIIGVHTNPVGQKFDIKNAKEVTMRSLLMAINVNSTASKVNCNVVIEPPALGSYSPLDVSKAKEIFDIGYQYTKTNFTAQDFQLE</sequence>
<feature type="short sequence motif" description="GXGXXG" evidence="4">
    <location>
        <begin position="9"/>
        <end position="14"/>
    </location>
</feature>
<name>A0A401UDY9_9BACT</name>
<organism evidence="6 7">
    <name type="scientific">Chryseotalea sanaruensis</name>
    <dbReference type="NCBI Taxonomy" id="2482724"/>
    <lineage>
        <taxon>Bacteria</taxon>
        <taxon>Pseudomonadati</taxon>
        <taxon>Bacteroidota</taxon>
        <taxon>Cytophagia</taxon>
        <taxon>Cytophagales</taxon>
        <taxon>Chryseotaleaceae</taxon>
        <taxon>Chryseotalea</taxon>
    </lineage>
</organism>
<feature type="short sequence motif" description="DGA/G" evidence="4">
    <location>
        <begin position="150"/>
        <end position="152"/>
    </location>
</feature>
<dbReference type="OrthoDB" id="9770965at2"/>
<dbReference type="InterPro" id="IPR016035">
    <property type="entry name" value="Acyl_Trfase/lysoPLipase"/>
</dbReference>
<feature type="short sequence motif" description="GXSXG" evidence="4">
    <location>
        <begin position="36"/>
        <end position="40"/>
    </location>
</feature>
<feature type="active site" description="Nucleophile" evidence="4">
    <location>
        <position position="38"/>
    </location>
</feature>
<comment type="caution">
    <text evidence="6">The sequence shown here is derived from an EMBL/GenBank/DDBJ whole genome shotgun (WGS) entry which is preliminary data.</text>
</comment>
<evidence type="ECO:0000256" key="2">
    <source>
        <dbReference type="ARBA" id="ARBA00022963"/>
    </source>
</evidence>
<dbReference type="Gene3D" id="3.40.1090.10">
    <property type="entry name" value="Cytosolic phospholipase A2 catalytic domain"/>
    <property type="match status" value="2"/>
</dbReference>
<proteinExistence type="predicted"/>
<reference evidence="6 7" key="1">
    <citation type="submission" date="2018-11" db="EMBL/GenBank/DDBJ databases">
        <title>Chryseotalea sanarue gen. nov., sp., nov., a member of the family Cytophagaceae, isolated from a brackish lake in Hamamatsu Japan.</title>
        <authorList>
            <person name="Maejima Y."/>
            <person name="Iino T."/>
            <person name="Muraguchi Y."/>
            <person name="Fukuda K."/>
            <person name="Ohkuma M."/>
            <person name="Moriuchi R."/>
            <person name="Dohra H."/>
            <person name="Kimbara K."/>
            <person name="Shintani M."/>
        </authorList>
    </citation>
    <scope>NUCLEOTIDE SEQUENCE [LARGE SCALE GENOMIC DNA]</scope>
    <source>
        <strain evidence="6 7">Ys</strain>
    </source>
</reference>